<dbReference type="Proteomes" id="UP000799755">
    <property type="component" value="Unassembled WGS sequence"/>
</dbReference>
<reference evidence="1" key="1">
    <citation type="journal article" date="2020" name="Stud. Mycol.">
        <title>101 Dothideomycetes genomes: a test case for predicting lifestyles and emergence of pathogens.</title>
        <authorList>
            <person name="Haridas S."/>
            <person name="Albert R."/>
            <person name="Binder M."/>
            <person name="Bloem J."/>
            <person name="Labutti K."/>
            <person name="Salamov A."/>
            <person name="Andreopoulos B."/>
            <person name="Baker S."/>
            <person name="Barry K."/>
            <person name="Bills G."/>
            <person name="Bluhm B."/>
            <person name="Cannon C."/>
            <person name="Castanera R."/>
            <person name="Culley D."/>
            <person name="Daum C."/>
            <person name="Ezra D."/>
            <person name="Gonzalez J."/>
            <person name="Henrissat B."/>
            <person name="Kuo A."/>
            <person name="Liang C."/>
            <person name="Lipzen A."/>
            <person name="Lutzoni F."/>
            <person name="Magnuson J."/>
            <person name="Mondo S."/>
            <person name="Nolan M."/>
            <person name="Ohm R."/>
            <person name="Pangilinan J."/>
            <person name="Park H.-J."/>
            <person name="Ramirez L."/>
            <person name="Alfaro M."/>
            <person name="Sun H."/>
            <person name="Tritt A."/>
            <person name="Yoshinaga Y."/>
            <person name="Zwiers L.-H."/>
            <person name="Turgeon B."/>
            <person name="Goodwin S."/>
            <person name="Spatafora J."/>
            <person name="Crous P."/>
            <person name="Grigoriev I."/>
        </authorList>
    </citation>
    <scope>NUCLEOTIDE SEQUENCE</scope>
    <source>
        <strain evidence="1">ATCC 200398</strain>
    </source>
</reference>
<keyword evidence="2" id="KW-1185">Reference proteome</keyword>
<evidence type="ECO:0000313" key="2">
    <source>
        <dbReference type="Proteomes" id="UP000799755"/>
    </source>
</evidence>
<sequence>MTPPMLHVREHKVDGNSQCLLSEQAENYADLEEWARIFFSKPEYEYSLHFHLENSENCEANINKTVWNKGAYLHPSRLQNNNLLLVAHFLKNENDNDVIIVESRPVPQDDNQPNTPVGANQPNGFVRTNEPNCSVGLMAPPPRPTADEIYRGQSQDILL</sequence>
<comment type="caution">
    <text evidence="1">The sequence shown here is derived from an EMBL/GenBank/DDBJ whole genome shotgun (WGS) entry which is preliminary data.</text>
</comment>
<dbReference type="EMBL" id="MU003501">
    <property type="protein sequence ID" value="KAF2472929.1"/>
    <property type="molecule type" value="Genomic_DNA"/>
</dbReference>
<evidence type="ECO:0000313" key="1">
    <source>
        <dbReference type="EMBL" id="KAF2472929.1"/>
    </source>
</evidence>
<proteinExistence type="predicted"/>
<accession>A0ACB6R0W7</accession>
<protein>
    <submittedName>
        <fullName evidence="1">Uncharacterized protein</fullName>
    </submittedName>
</protein>
<organism evidence="1 2">
    <name type="scientific">Lindgomyces ingoldianus</name>
    <dbReference type="NCBI Taxonomy" id="673940"/>
    <lineage>
        <taxon>Eukaryota</taxon>
        <taxon>Fungi</taxon>
        <taxon>Dikarya</taxon>
        <taxon>Ascomycota</taxon>
        <taxon>Pezizomycotina</taxon>
        <taxon>Dothideomycetes</taxon>
        <taxon>Pleosporomycetidae</taxon>
        <taxon>Pleosporales</taxon>
        <taxon>Lindgomycetaceae</taxon>
        <taxon>Lindgomyces</taxon>
    </lineage>
</organism>
<gene>
    <name evidence="1" type="ORF">BDR25DRAFT_312802</name>
</gene>
<name>A0ACB6R0W7_9PLEO</name>